<proteinExistence type="predicted"/>
<dbReference type="PANTHER" id="PTHR32305:SF15">
    <property type="entry name" value="PROTEIN RHSA-RELATED"/>
    <property type="match status" value="1"/>
</dbReference>
<feature type="transmembrane region" description="Helical" evidence="3">
    <location>
        <begin position="4976"/>
        <end position="4997"/>
    </location>
</feature>
<dbReference type="Gene3D" id="2.180.10.10">
    <property type="entry name" value="RHS repeat-associated core"/>
    <property type="match status" value="17"/>
</dbReference>
<keyword evidence="1" id="KW-0677">Repeat</keyword>
<evidence type="ECO:0000313" key="5">
    <source>
        <dbReference type="EMBL" id="TQV84300.1"/>
    </source>
</evidence>
<evidence type="ECO:0000256" key="3">
    <source>
        <dbReference type="SAM" id="Phobius"/>
    </source>
</evidence>
<feature type="non-terminal residue" evidence="5">
    <location>
        <position position="1"/>
    </location>
</feature>
<dbReference type="Proteomes" id="UP000319732">
    <property type="component" value="Unassembled WGS sequence"/>
</dbReference>
<keyword evidence="3" id="KW-0472">Membrane</keyword>
<evidence type="ECO:0000259" key="4">
    <source>
        <dbReference type="PROSITE" id="PS51782"/>
    </source>
</evidence>
<dbReference type="SUPFAM" id="SSF69304">
    <property type="entry name" value="Tricorn protease N-terminal domain"/>
    <property type="match status" value="4"/>
</dbReference>
<dbReference type="Pfam" id="PF05593">
    <property type="entry name" value="RHS_repeat"/>
    <property type="match status" value="24"/>
</dbReference>
<sequence length="5941" mass="646910">DAGGGSTTFDYDFTFVDDPTDSRRFFGHYDRAEQEEYPGNGVAEDAVDPYSHFAGGTTVMVDALGNNRAFSNDAQYIEWRLANGYYATYSAGQVGSDPSFQAQVDAIRTAHSLTYRYRADGYLTEVTDQQGFKTTYAYDGADNLISLTDRNGDGAVSSDSHYFRELRKELGIVDTAGNGKQVAGLTQADINALIEAFTTHFTYDERGNLISRTDNVDNQVTLTYTDFNTVASSTSAVGNALVSSDTQLYQERRIELGYAASVADLSAADIEAILTLHTTFFNYDANQNLIERRDAGGDITRFDYDAFGNQTRRTVFLDANDLSDPAKQQITQFFYDDFGNNIRTIDAEGNITHSAFDHYGNLTQLIDARGSVTSFTYDADNRLLTVTDPEGHTTINTYDAVGNRISVTDANGQTITRLFDRNNNLLATIDPSVTDPLQDRTTRFEYDVVGNRTAAIDTEGRRTEFTFNTRREWVEVLTAEVADANGDPVRYTTTYAYDGESNRISTTNNRGFTTEWVYTRNNLLLQQTDAIGHITRFEYDANDNQVTIIAGVQLAASKRETVRLRYDEEDQLITQIDAEGNVSRYAYDAPGNRLSVTDGNGNTTEYEYDGNNRLLREIHPETIDPVSGAPVRYTVEHIFDANGNEVETIDENGHSTKFTFDRDNRVVMIEDANGIKTVFEYDSRHNRTAVMIGVEATANTSGQVVISNRDEAQITRYTYDEFNRLIAETDGVGNALAISNSTLYQAIRQELGYAADAADLSQADQNALRNLYTRHYIYDREGNLTSQTDHLGRSRSFAYDALNRIISQQDPLGEVARFAYDGSDNLVKEIDELGRTTTHTYDAIDRQTDTVNAIGTRTHLAYDDFDNVTSGTRAYGTAEARTTSYEYDLNNRIIAETDPEGHRRSFEYDAVGNRIRATDGRNNTTRYFFDALNRNIKVIDPLSFETKFEYDGVGNRLSMTDARGGIVKMEYDPGNRRVKQTDAEGRITVFSFDVRGNEIEMRSAAGTADEQVTTFLYDAEQNLRRVVDAEGGITEQNYDRVYNNTGIIDAEGNSTVIEFDALNRVVRTIDAEQQTTSFVLDAVGNVLDRIDALGNSTRYVYDDNDRIIRQIEANDVETHFSYDTVDNRTRITWAANTPDAVTQQFVYNLDDRLIAEIDGEGNTYSYNYDENHNQTLVTDPNGNTTRYTYDENNRVAQIDDAEGNIVRYVYDANGNRVQVIDGRNQVSTIYYNANNEVSVRVDAEGYARSNSYDNNGNVVSQTLHMQALGLPLDPEVPPALPQSPQDQTTLLEYDNLNRITAQIDAEGYRVEYLYDALGNRLETHRFRDLAGTDVAITRNYYDNVYREVAMLSAEGYLTEITYDAVGNQTSRTVYDLRVNVPADGRPQPQAGDTGRTERSTYDNAYREVERESALGVLTRFEYDARGNRTAIVEAAASVDQRRTEFAYDRGNRLISTSDALGTMTRFALDSNGNIITRFDAFGSPQQRLTAMEYDGNNRLVRETDAIGVVTSFAYDANGNTISVTRADGLAETRTDYRHYDGNNRLIATINGEGERTENRYDGAGNVVAVIEAPGLAEERVTLLEYDRDNRQSAEIDGEGVRTEYRYDGVDNRVEVIEAAGVTGVERHSYFDYDLDNRLIQSINPLGGTQTFDYDVLGNRTVITDENGGIEQRSYDLIGRLTSSLSAGGTLTVNTYDLRNNLLSQTTSFADGTDARTRSFTYDLLDRQIRVTNGNDFSTTTTYDVFGNRATTTRGLYLVDAADPAYDPAKALLALPQTTTTVYDAVDRLISTTDALGNQMVFEYDAVGNRTASIDGANVNSDRRTRYSYDLANRLTEVINPEGGITRNQYDALGQVVNRLQLQSDDGVGNQVWISTHFDYNDAGRNTAEIDGEGLRREFEYDAVGNRILTRFAAGTGDETITRAEFDLNNRITAEIDGEGFRVEHVYDAIGNQIKTTDARNATTRFYYDADNRIVSMLDAEGYIIESEYDASDNQITRRESFTPFAGTADDFIKPTAPDSSLDRTTRFTYDGAGQLIREVDPEGGEFSYTYDAAGNRVASMDALGRQTTFAFDLNNQLISQIDPNGIETRFGYDVVGNQTSIERAANTTDASVTAFVYDLNNRLVQQVNGLGNTEVAVTYDKADNRVSEVDANGNAVLSAYDLNNRTVSVRDGEGFTTHYAYDGRGNQVSITDGRGNVEVRYYDNNDRMTYRVDRQGFVSGFEFDPNGNVTRQTLFMQPVAYPADPAQVPAPTPTAQDQQTSFEYDGLDRLTARVDGEGYRTDYVLDATGNRLQTIQYRDLAGTDTAVRHSFFDRLDREIATVTAEGYLTLTGYDAMGNRLTSTRYNEPVVVGGGLPSPLPGDPGRIDTFSYDAADRLLRRTNALGIHTDFEYDARGNRIATLEAADTSSVRRTETGYNLDDRVISQTNAEGVVTFHELDGNANIIARYEAFGTAAQRVTLYDYDGNDRITKETNALGFVTAMSYDGAGNRVAATRAQGTVDERTELFAYDRVNQLVLETNGEGEQTAYAYDAAGNRISLTQAPGLADQRSAVFEYDRDNRLTVATDGAGVRTEYRYDGADNKVETIQAAGVPGEERHTFYSYDLDNRLVQAVDPIGGTTLYTYDVLGNQTEIVDSNGGVRTNTFDGLGRVLTSLSAGGILTANTYDVFDNLIEVTQSFADGSDARTTRYAYDQLDRQALITDADGFSTSIQHDAFGNQTTVTHGQYLVAVNDPVYDPAKAARAAVQSNAFDYDAADRLTRLTDALGVTTEYGYDAVGNRTRTTEAANSSQPRTTLLSYDLANRLVQTQSPAGGVAINTYDEVGNKIGESILQSDDGTNQVWIDLAFEYDGNNRRITEIDPYGVRTEFEYDALGNEILKRVAAGTGDERVTRAEYDLNNRISAEIDGELNRSEYEYDALGNRIKATDALGRVARFYFNAANKLVSVLDPEGYVNSFAYDSAGNRVGEIIYFNRYTGTVDDRVAPDPTPSVNDRSFTSIVDGNGRIIQRIESDQSVHNYEYDAVGNLIREEQFANSAAAREITYQYDNNNRLQTFTDVDGTITTLTYDAANNKVSESIFNGSDPNTRRTTTFGYDLNNRQIAETFDPDGLNLRQFIEYDLAGNAIANTDANGRITRVEYDLNNRVVRQIDALGNTTSFAYDAVGNQTSLTDGNGNVADFVYDNNNRVVQEISPAVTVYTIDSGFTSLRPTITRAYDAAGNEIQVIDAAGFVTTRYYDSNNRVLAEINGDNALREWTYNAAGEQVGETLYLTRLNAAAQDPSQRPAAPAGISRTTTREYDRGGRVTRIVHPQIEVTGLTGTDANNPSITTAVLSPEERFVYDAFGNQIEIIDRNGNRTVAYYDARDRLVAQVDPQGYLTEFDYDTQDNVVEQRVYTQPLDIAAQTPASRPTVPAGEVYQTSRRYDAASRLVEEVGPQVEVFDPATLITGSERVITRFTYDGVGNLLTRTLAAGSTQAFTEYNYYDALNRRIAVVDGNRVANLFSYDANGNQTQAKRLFNPVAASVDLAGLGGTTDFAALVGSNHNDQQLNRLYDALNRLAAETELMGAGSADDLTRMFGYDANGRRTRAVDEDGFVQQFSYNGAGSLIRSVSPDGSGTVYEYDAAGNQIFAFTGQLDSVPLPAANLEAALGENLTIGWTLPPGANVQSYVVYDTTSRSDPAGYTNRGAVQSTWLSESGSSVIPAANLNPGDTLFFRVVTQDAVGSLTWTAEQSITIPPRLNEVAVAQTAADTLEVTARFDTGVINPTIAFGMPGSTTTVQAMTSLGDGLFRATLSGIANPQELAYRLQWQDAGGASYSSDEIPFEAAGEHLGVTTQLTESTVVVGSETFYRINADTTLPAGFAADLLGVSATWVNTADDSVRGSASVEGADSGLGFIDFPVVIGAGAAPLPAGTYTITLRAVGENNDTILNTFDVTVGTTLLDATERSISWTLPEIGDSQVVIVDGQRANALREGSRLVVDANPAAAGSLDYSAFYGSAFGATHTTTITSTEITETDDSTDPPTVTILGYDLDISAVLANAEVANVSGEVRLAWRTAQSGTGFANDIALTASGDTFATTLALLAAGDYDLKIYYLDGDGNEVVVDWLRINTDTASTSVTDNSVTLTGAAETDGEISLSAAGVITVDPGLYSGPLPAGAGALSLPTLATGGEGGSQQVDGSDTGYFTENRYDALNNLIATNAESGVWREFGVDANGNTLVTRSFGEEGAPDPIVSLAAYDGRNREVARFAPPVNGQRAVTRFEYDVQDNIVREIDPLGGHIRRTWNALGSQLTEQNQLFNTTTFRYDRLGRNTAEIDALGNAQYKFYDTLGNLIQEIDGEGNATTYTYDVFGRRIRMTNALNQSVTMTYDQRDRLVSANDALGHTTTYAYDGRNNRTRTVDANGHESRQVRDGLGRVTDTVTLQNGREIHERQQYDAYGNLVASIDGAGRITTRVFGAFGRLLQQIDAGGRITFFDYDDQGRVSREFAANGKDIRRSYDAAGRQVEVNDLGTGVRTTYTYDLAGKRLGEITNTPGNAHNRDITYQYDAVGQMTRWFDGITGMHTNYQWDHAGNLARAFTDLGYDPDGEGLDANTRFVDHVYSYDANNHVVQQTQRGSILVQYGYDAANNRIMVNNEGTVTEYTFDAGGRVTAAESGGNKTADWQYDKVGNVTRFRTFNSDGSVDKVTTRQYYENNRNFFTNDDGQQTTQTLDDAGNVTRTKLVDDGNTFYFDHIYNSAGQEVRINARGKDASGRTTNTYDVNDNLVTLNKGIGDEQDRAEVQRFVYNNDGQILYRFNDTGNDNDIFETEFAYANRNPVGQTGNTEDAASETLLDTGRYNLVQPLGEDFPNSAVTSVTTSAGDTLQGIAAAVYGNPSLWFVIAEANGLVPGEPLAEGQRLQIPNTVKTGRLTADTHVVYNEGDIIGSTLPNLKSDSKDDGCGSFLAIIIVAVIAVVAIIATAGLATAVIAPALGAIGLSGAALTVASFAIAGAIVGAAAAIVQQGIFIALGYQDDFSWRAVATGAITGALSGAAQGLGKLVEVGQLVGNAAKFAKLSARALQVTSAAVKQVRENDGKITSWASLAAAGLGPVQGVKADGSVGALVDSVATEVGGALGATIQYVTPWLSVAESFVRNEEISAATWASAIGSTLTTGLSRSGIGAEPIFDGLNLTGNQLATNLLVSGGLALFDKEAGEDYIASSIGNEIGTFLGQSLADATGLTALAQQGTAALQAEVRRDQRINRQLLLLDKLAQNFEEIDPQTRSEVQQLIEEGGLLQEILTENFANEFGDGVLGKFNGENIVLDQNLVDRARTDANAAALLFGVLVEEEAHLIAAALEQRLGISDFDLDEGALTSGQVLSEIAAAGNPVLFDLSLDGEISLFAFGAENALNAVDQFFTERRIAGDLQVNGVEFNVGGNQDPRLNDGTRNGLDKIRALTEQVRSQPSATSIRELQELLGVEQTGQLDERTSLALSTFETIAANQANFAEFASDLTGTDFSSDLVAAQSLGIISENGFNFDRVRLLQATASNDGTPAQDFLFENDAFANFSVEEPDGSSVTTLSLNNEFLIIGTNGADFQQLDFGNSTVSAKDLATREGLTAIDAAAVLTENESFESSRVTTALAAVWQGGQAGYRAYLSNSPAPATAAQRAQARAEFRNSQANASTGFRGVSRADKGLAGESAARASYLRRGYTEMQARLARNNGFDGVFVKRARNGRVVDVVISESKFSANGNARMSNTRTMGRQLGVRWINANINNLLEYPTGSPQRATGEFLNRNRNLIRTETNTLDARGNNRWNNISNTPEITPRLGADAARTQADLARAARIGRGARIVGRFGLVFGAGVDAVRLGSEIAESSETGDWSNTGRAASEIAGGWAGAWAGGKVVGAAGASLGGLIGSVVPVLGTATGAVIGGIVGGVIGGALGYFAGSEAGGFAFDQASGSQD</sequence>
<reference evidence="5 6" key="1">
    <citation type="submission" date="2019-06" db="EMBL/GenBank/DDBJ databases">
        <title>Whole genome sequence for Cellvibrionaceae sp. R142.</title>
        <authorList>
            <person name="Wang G."/>
        </authorList>
    </citation>
    <scope>NUCLEOTIDE SEQUENCE [LARGE SCALE GENOMIC DNA]</scope>
    <source>
        <strain evidence="5 6">R142</strain>
    </source>
</reference>
<dbReference type="InterPro" id="IPR006530">
    <property type="entry name" value="YD"/>
</dbReference>
<organism evidence="5 6">
    <name type="scientific">Exilibacterium tricleocarpae</name>
    <dbReference type="NCBI Taxonomy" id="2591008"/>
    <lineage>
        <taxon>Bacteria</taxon>
        <taxon>Pseudomonadati</taxon>
        <taxon>Pseudomonadota</taxon>
        <taxon>Gammaproteobacteria</taxon>
        <taxon>Cellvibrionales</taxon>
        <taxon>Cellvibrionaceae</taxon>
        <taxon>Exilibacterium</taxon>
    </lineage>
</organism>
<dbReference type="InterPro" id="IPR050708">
    <property type="entry name" value="T6SS_VgrG/RHS"/>
</dbReference>
<name>A0A545U4A1_9GAMM</name>
<dbReference type="Pfam" id="PF25023">
    <property type="entry name" value="TEN_YD-shell"/>
    <property type="match status" value="1"/>
</dbReference>
<dbReference type="Gene3D" id="3.10.350.10">
    <property type="entry name" value="LysM domain"/>
    <property type="match status" value="1"/>
</dbReference>
<feature type="transmembrane region" description="Helical" evidence="3">
    <location>
        <begin position="4939"/>
        <end position="4964"/>
    </location>
</feature>
<evidence type="ECO:0000256" key="2">
    <source>
        <dbReference type="SAM" id="MobiDB-lite"/>
    </source>
</evidence>
<protein>
    <recommendedName>
        <fullName evidence="4">LysM domain-containing protein</fullName>
    </recommendedName>
</protein>
<dbReference type="OrthoDB" id="9816400at2"/>
<comment type="caution">
    <text evidence="5">The sequence shown here is derived from an EMBL/GenBank/DDBJ whole genome shotgun (WGS) entry which is preliminary data.</text>
</comment>
<dbReference type="EMBL" id="VHSG01000006">
    <property type="protein sequence ID" value="TQV84300.1"/>
    <property type="molecule type" value="Genomic_DNA"/>
</dbReference>
<feature type="region of interest" description="Disordered" evidence="2">
    <location>
        <begin position="1380"/>
        <end position="1402"/>
    </location>
</feature>
<keyword evidence="3" id="KW-1133">Transmembrane helix</keyword>
<dbReference type="PROSITE" id="PS51782">
    <property type="entry name" value="LYSM"/>
    <property type="match status" value="1"/>
</dbReference>
<dbReference type="CDD" id="cd20734">
    <property type="entry name" value="PoNe_RHS-like"/>
    <property type="match status" value="1"/>
</dbReference>
<keyword evidence="6" id="KW-1185">Reference proteome</keyword>
<feature type="domain" description="LysM" evidence="4">
    <location>
        <begin position="4850"/>
        <end position="4897"/>
    </location>
</feature>
<keyword evidence="3" id="KW-0812">Transmembrane</keyword>
<dbReference type="InterPro" id="IPR056823">
    <property type="entry name" value="TEN-like_YD-shell"/>
</dbReference>
<gene>
    <name evidence="5" type="ORF">FKG94_06490</name>
</gene>
<accession>A0A545U4A1</accession>
<dbReference type="InterPro" id="IPR031325">
    <property type="entry name" value="RHS_repeat"/>
</dbReference>
<dbReference type="PANTHER" id="PTHR32305">
    <property type="match status" value="1"/>
</dbReference>
<dbReference type="CDD" id="cd00118">
    <property type="entry name" value="LysM"/>
    <property type="match status" value="1"/>
</dbReference>
<evidence type="ECO:0000256" key="1">
    <source>
        <dbReference type="ARBA" id="ARBA00022737"/>
    </source>
</evidence>
<dbReference type="InterPro" id="IPR036779">
    <property type="entry name" value="LysM_dom_sf"/>
</dbReference>
<evidence type="ECO:0000313" key="6">
    <source>
        <dbReference type="Proteomes" id="UP000319732"/>
    </source>
</evidence>
<dbReference type="NCBIfam" id="TIGR01643">
    <property type="entry name" value="YD_repeat_2x"/>
    <property type="match status" value="37"/>
</dbReference>
<dbReference type="InterPro" id="IPR018392">
    <property type="entry name" value="LysM"/>
</dbReference>